<reference evidence="2 3" key="1">
    <citation type="journal article" date="2016" name="Nat. Commun.">
        <title>Thousands of microbial genomes shed light on interconnected biogeochemical processes in an aquifer system.</title>
        <authorList>
            <person name="Anantharaman K."/>
            <person name="Brown C.T."/>
            <person name="Hug L.A."/>
            <person name="Sharon I."/>
            <person name="Castelle C.J."/>
            <person name="Probst A.J."/>
            <person name="Thomas B.C."/>
            <person name="Singh A."/>
            <person name="Wilkins M.J."/>
            <person name="Karaoz U."/>
            <person name="Brodie E.L."/>
            <person name="Williams K.H."/>
            <person name="Hubbard S.S."/>
            <person name="Banfield J.F."/>
        </authorList>
    </citation>
    <scope>NUCLEOTIDE SEQUENCE [LARGE SCALE GENOMIC DNA]</scope>
</reference>
<evidence type="ECO:0000313" key="2">
    <source>
        <dbReference type="EMBL" id="OGG92128.1"/>
    </source>
</evidence>
<feature type="transmembrane region" description="Helical" evidence="1">
    <location>
        <begin position="82"/>
        <end position="103"/>
    </location>
</feature>
<feature type="non-terminal residue" evidence="2">
    <location>
        <position position="220"/>
    </location>
</feature>
<evidence type="ECO:0008006" key="4">
    <source>
        <dbReference type="Google" id="ProtNLM"/>
    </source>
</evidence>
<feature type="transmembrane region" description="Helical" evidence="1">
    <location>
        <begin position="161"/>
        <end position="182"/>
    </location>
</feature>
<dbReference type="EMBL" id="MFMQ01000017">
    <property type="protein sequence ID" value="OGG92128.1"/>
    <property type="molecule type" value="Genomic_DNA"/>
</dbReference>
<gene>
    <name evidence="2" type="ORF">A3H16_00950</name>
</gene>
<sequence length="220" mass="23500">MFQAMQERLSSAMAEMLSGTSETLVKIVPQLLLTIVVLIAGFVVAHVAYRLVLKFADVVGLDKLVAKVNVDRALRTVGIRSNLSKILGFLVYWFAILFVLLLLSEILDLGAASDAIGAIVAYIPHLIIGLLLLVIGLLIGRFLRDIVSTSLARAGVTGSMVLGHLVQTLIVLFACLLALRQIGFDVSIIMTNIAVILAVILASAGLAIALGLRPVLEQSF</sequence>
<name>A0A1F6G1X0_9BACT</name>
<dbReference type="Pfam" id="PF05552">
    <property type="entry name" value="MS_channel_1st_1"/>
    <property type="match status" value="1"/>
</dbReference>
<protein>
    <recommendedName>
        <fullName evidence="4">CmpX protein</fullName>
    </recommendedName>
</protein>
<keyword evidence="1" id="KW-0472">Membrane</keyword>
<dbReference type="Proteomes" id="UP000178601">
    <property type="component" value="Unassembled WGS sequence"/>
</dbReference>
<comment type="caution">
    <text evidence="2">The sequence shown here is derived from an EMBL/GenBank/DDBJ whole genome shotgun (WGS) entry which is preliminary data.</text>
</comment>
<proteinExistence type="predicted"/>
<dbReference type="Gene3D" id="1.10.287.1260">
    <property type="match status" value="1"/>
</dbReference>
<feature type="transmembrane region" description="Helical" evidence="1">
    <location>
        <begin position="115"/>
        <end position="140"/>
    </location>
</feature>
<dbReference type="InterPro" id="IPR008910">
    <property type="entry name" value="MSC_TM_helix"/>
</dbReference>
<dbReference type="AlphaFoldDB" id="A0A1F6G1X0"/>
<organism evidence="2 3">
    <name type="scientific">Candidatus Kaiserbacteria bacterium RIFCSPLOWO2_12_FULL_53_8</name>
    <dbReference type="NCBI Taxonomy" id="1798529"/>
    <lineage>
        <taxon>Bacteria</taxon>
        <taxon>Candidatus Kaiseribacteriota</taxon>
    </lineage>
</organism>
<evidence type="ECO:0000313" key="3">
    <source>
        <dbReference type="Proteomes" id="UP000178601"/>
    </source>
</evidence>
<accession>A0A1F6G1X0</accession>
<feature type="transmembrane region" description="Helical" evidence="1">
    <location>
        <begin position="188"/>
        <end position="212"/>
    </location>
</feature>
<feature type="transmembrane region" description="Helical" evidence="1">
    <location>
        <begin position="27"/>
        <end position="49"/>
    </location>
</feature>
<evidence type="ECO:0000256" key="1">
    <source>
        <dbReference type="SAM" id="Phobius"/>
    </source>
</evidence>
<keyword evidence="1" id="KW-0812">Transmembrane</keyword>
<keyword evidence="1" id="KW-1133">Transmembrane helix</keyword>